<dbReference type="InterPro" id="IPR001279">
    <property type="entry name" value="Metallo-B-lactamas"/>
</dbReference>
<dbReference type="SUPFAM" id="SSF56281">
    <property type="entry name" value="Metallo-hydrolase/oxidoreductase"/>
    <property type="match status" value="1"/>
</dbReference>
<reference evidence="6" key="1">
    <citation type="journal article" date="2015" name="Nature">
        <title>Complex archaea that bridge the gap between prokaryotes and eukaryotes.</title>
        <authorList>
            <person name="Spang A."/>
            <person name="Saw J.H."/>
            <person name="Jorgensen S.L."/>
            <person name="Zaremba-Niedzwiedzka K."/>
            <person name="Martijn J."/>
            <person name="Lind A.E."/>
            <person name="van Eijk R."/>
            <person name="Schleper C."/>
            <person name="Guy L."/>
            <person name="Ettema T.J."/>
        </authorList>
    </citation>
    <scope>NUCLEOTIDE SEQUENCE</scope>
</reference>
<dbReference type="PANTHER" id="PTHR42978:SF3">
    <property type="entry name" value="BLR3078 PROTEIN"/>
    <property type="match status" value="1"/>
</dbReference>
<keyword evidence="3" id="KW-0378">Hydrolase</keyword>
<evidence type="ECO:0000256" key="2">
    <source>
        <dbReference type="ARBA" id="ARBA00022723"/>
    </source>
</evidence>
<dbReference type="SMART" id="SM00849">
    <property type="entry name" value="Lactamase_B"/>
    <property type="match status" value="1"/>
</dbReference>
<evidence type="ECO:0000259" key="5">
    <source>
        <dbReference type="SMART" id="SM00849"/>
    </source>
</evidence>
<keyword evidence="4" id="KW-0862">Zinc</keyword>
<proteinExistence type="inferred from homology"/>
<dbReference type="GO" id="GO:0016787">
    <property type="term" value="F:hydrolase activity"/>
    <property type="evidence" value="ECO:0007669"/>
    <property type="project" value="UniProtKB-KW"/>
</dbReference>
<dbReference type="Pfam" id="PF00753">
    <property type="entry name" value="Lactamase_B"/>
    <property type="match status" value="1"/>
</dbReference>
<sequence>MTQPIKYFILLAVLLISTAQANELPDQLRISLLITAQSAGSPEAFTVSGGRWGTERHLVHAALLVEHPQGRFLFDTGLGRDIDSAFAANNWINRKLLAYEELNPALDQLEQAGYQASDIDFIIPSHLHWDHLGGLPDFPTTTVKVLPRGLEEAREHGQRPAFLPEHLAGPRQWQDLQLSDTPYQGFDRSLDLFADQRLILVDLSGHTAGQVGLFINLDSGKRLFFIGDTAWTLRGVEHNRSRPQFVQWIAHVDSDREANAQVLQQIHQLSEEQPELLIVPAHDELVAQQLAHFPDFED</sequence>
<dbReference type="Gene3D" id="3.60.15.10">
    <property type="entry name" value="Ribonuclease Z/Hydroxyacylglutathione hydrolase-like"/>
    <property type="match status" value="1"/>
</dbReference>
<name>A0A0F9V5J4_9ZZZZ</name>
<dbReference type="AlphaFoldDB" id="A0A0F9V5J4"/>
<accession>A0A0F9V5J4</accession>
<dbReference type="EMBL" id="LAZR01000074">
    <property type="protein sequence ID" value="KKN94962.1"/>
    <property type="molecule type" value="Genomic_DNA"/>
</dbReference>
<dbReference type="InterPro" id="IPR051013">
    <property type="entry name" value="MBL_superfamily_lactonases"/>
</dbReference>
<evidence type="ECO:0000313" key="6">
    <source>
        <dbReference type="EMBL" id="KKN94962.1"/>
    </source>
</evidence>
<evidence type="ECO:0000256" key="4">
    <source>
        <dbReference type="ARBA" id="ARBA00022833"/>
    </source>
</evidence>
<dbReference type="InterPro" id="IPR036866">
    <property type="entry name" value="RibonucZ/Hydroxyglut_hydro"/>
</dbReference>
<evidence type="ECO:0000256" key="3">
    <source>
        <dbReference type="ARBA" id="ARBA00022801"/>
    </source>
</evidence>
<feature type="domain" description="Metallo-beta-lactamase" evidence="5">
    <location>
        <begin position="59"/>
        <end position="282"/>
    </location>
</feature>
<organism evidence="6">
    <name type="scientific">marine sediment metagenome</name>
    <dbReference type="NCBI Taxonomy" id="412755"/>
    <lineage>
        <taxon>unclassified sequences</taxon>
        <taxon>metagenomes</taxon>
        <taxon>ecological metagenomes</taxon>
    </lineage>
</organism>
<dbReference type="PANTHER" id="PTHR42978">
    <property type="entry name" value="QUORUM-QUENCHING LACTONASE YTNP-RELATED-RELATED"/>
    <property type="match status" value="1"/>
</dbReference>
<keyword evidence="2" id="KW-0479">Metal-binding</keyword>
<dbReference type="CDD" id="cd07730">
    <property type="entry name" value="metallo-hydrolase-like_MBL-fold"/>
    <property type="match status" value="1"/>
</dbReference>
<gene>
    <name evidence="6" type="ORF">LCGC14_0182890</name>
</gene>
<comment type="similarity">
    <text evidence="1">Belongs to the metallo-beta-lactamase superfamily.</text>
</comment>
<comment type="caution">
    <text evidence="6">The sequence shown here is derived from an EMBL/GenBank/DDBJ whole genome shotgun (WGS) entry which is preliminary data.</text>
</comment>
<dbReference type="GO" id="GO:0046872">
    <property type="term" value="F:metal ion binding"/>
    <property type="evidence" value="ECO:0007669"/>
    <property type="project" value="UniProtKB-KW"/>
</dbReference>
<protein>
    <recommendedName>
        <fullName evidence="5">Metallo-beta-lactamase domain-containing protein</fullName>
    </recommendedName>
</protein>
<evidence type="ECO:0000256" key="1">
    <source>
        <dbReference type="ARBA" id="ARBA00007749"/>
    </source>
</evidence>